<dbReference type="EMBL" id="CP003060">
    <property type="protein sequence ID" value="AEP28830.1"/>
    <property type="molecule type" value="Genomic_DNA"/>
</dbReference>
<dbReference type="Proteomes" id="UP000009282">
    <property type="component" value="Chromosome"/>
</dbReference>
<dbReference type="STRING" id="1085623.GNIT_0686"/>
<protein>
    <submittedName>
        <fullName evidence="2">Uncharacterized protein</fullName>
    </submittedName>
</protein>
<dbReference type="HOGENOM" id="CLU_3290299_0_0_6"/>
<feature type="transmembrane region" description="Helical" evidence="1">
    <location>
        <begin position="20"/>
        <end position="38"/>
    </location>
</feature>
<gene>
    <name evidence="2" type="ordered locus">GNIT_0686</name>
</gene>
<evidence type="ECO:0000313" key="2">
    <source>
        <dbReference type="EMBL" id="AEP28830.1"/>
    </source>
</evidence>
<accession>G4QFP5</accession>
<dbReference type="KEGG" id="gni:GNIT_0686"/>
<evidence type="ECO:0000256" key="1">
    <source>
        <dbReference type="SAM" id="Phobius"/>
    </source>
</evidence>
<keyword evidence="3" id="KW-1185">Reference proteome</keyword>
<organism evidence="2 3">
    <name type="scientific">Glaciecola nitratireducens (strain JCM 12485 / KCTC 12276 / FR1064)</name>
    <dbReference type="NCBI Taxonomy" id="1085623"/>
    <lineage>
        <taxon>Bacteria</taxon>
        <taxon>Pseudomonadati</taxon>
        <taxon>Pseudomonadota</taxon>
        <taxon>Gammaproteobacteria</taxon>
        <taxon>Alteromonadales</taxon>
        <taxon>Alteromonadaceae</taxon>
        <taxon>Brumicola</taxon>
    </lineage>
</organism>
<dbReference type="AlphaFoldDB" id="G4QFP5"/>
<sequence length="40" mass="4819">MSKNMENKRRHFELTKKNILIVIVIFLVCFGVPIWLFLNL</sequence>
<proteinExistence type="predicted"/>
<keyword evidence="1" id="KW-0812">Transmembrane</keyword>
<reference evidence="2 3" key="1">
    <citation type="journal article" date="2011" name="J. Bacteriol.">
        <title>Complete genome sequence of seawater bacterium Glaciecola nitratireducens FR1064T.</title>
        <authorList>
            <person name="Bian F."/>
            <person name="Qin Q.L."/>
            <person name="Xie B.B."/>
            <person name="Shu Y.L."/>
            <person name="Zhang X.Y."/>
            <person name="Yu Y."/>
            <person name="Chen B."/>
            <person name="Chen X.L."/>
            <person name="Zhou B.C."/>
            <person name="Zhang Y.Z."/>
        </authorList>
    </citation>
    <scope>NUCLEOTIDE SEQUENCE [LARGE SCALE GENOMIC DNA]</scope>
    <source>
        <strain evidence="3">JCM 12485 / KCTC 12276 / FR1064</strain>
    </source>
</reference>
<name>G4QFP5_GLANF</name>
<evidence type="ECO:0000313" key="3">
    <source>
        <dbReference type="Proteomes" id="UP000009282"/>
    </source>
</evidence>
<keyword evidence="1" id="KW-0472">Membrane</keyword>
<keyword evidence="1" id="KW-1133">Transmembrane helix</keyword>